<reference evidence="1 2" key="1">
    <citation type="submission" date="2019-02" db="EMBL/GenBank/DDBJ databases">
        <title>Deep-cultivation of Planctomycetes and their phenomic and genomic characterization uncovers novel biology.</title>
        <authorList>
            <person name="Wiegand S."/>
            <person name="Jogler M."/>
            <person name="Boedeker C."/>
            <person name="Pinto D."/>
            <person name="Vollmers J."/>
            <person name="Rivas-Marin E."/>
            <person name="Kohn T."/>
            <person name="Peeters S.H."/>
            <person name="Heuer A."/>
            <person name="Rast P."/>
            <person name="Oberbeckmann S."/>
            <person name="Bunk B."/>
            <person name="Jeske O."/>
            <person name="Meyerdierks A."/>
            <person name="Storesund J.E."/>
            <person name="Kallscheuer N."/>
            <person name="Luecker S."/>
            <person name="Lage O.M."/>
            <person name="Pohl T."/>
            <person name="Merkel B.J."/>
            <person name="Hornburger P."/>
            <person name="Mueller R.-W."/>
            <person name="Bruemmer F."/>
            <person name="Labrenz M."/>
            <person name="Spormann A.M."/>
            <person name="Op Den Camp H."/>
            <person name="Overmann J."/>
            <person name="Amann R."/>
            <person name="Jetten M.S.M."/>
            <person name="Mascher T."/>
            <person name="Medema M.H."/>
            <person name="Devos D.P."/>
            <person name="Kaster A.-K."/>
            <person name="Ovreas L."/>
            <person name="Rohde M."/>
            <person name="Galperin M.Y."/>
            <person name="Jogler C."/>
        </authorList>
    </citation>
    <scope>NUCLEOTIDE SEQUENCE [LARGE SCALE GENOMIC DNA]</scope>
    <source>
        <strain evidence="1 2">Pla100</strain>
    </source>
</reference>
<protein>
    <submittedName>
        <fullName evidence="1">Uncharacterized protein</fullName>
    </submittedName>
</protein>
<sequence length="85" mass="10225">MSNEQLPSFASQWVQQWKQAAPRLQAIRDEELRRLDGKRAARSQVSRAESIIFERYPERNGMVIMQRWFMRRQLLSRTKPQQSPH</sequence>
<organism evidence="1 2">
    <name type="scientific">Neorhodopirellula pilleata</name>
    <dbReference type="NCBI Taxonomy" id="2714738"/>
    <lineage>
        <taxon>Bacteria</taxon>
        <taxon>Pseudomonadati</taxon>
        <taxon>Planctomycetota</taxon>
        <taxon>Planctomycetia</taxon>
        <taxon>Pirellulales</taxon>
        <taxon>Pirellulaceae</taxon>
        <taxon>Neorhodopirellula</taxon>
    </lineage>
</organism>
<dbReference type="EMBL" id="SJPM01000005">
    <property type="protein sequence ID" value="TWT96257.1"/>
    <property type="molecule type" value="Genomic_DNA"/>
</dbReference>
<comment type="caution">
    <text evidence="1">The sequence shown here is derived from an EMBL/GenBank/DDBJ whole genome shotgun (WGS) entry which is preliminary data.</text>
</comment>
<evidence type="ECO:0000313" key="2">
    <source>
        <dbReference type="Proteomes" id="UP000316213"/>
    </source>
</evidence>
<dbReference type="OrthoDB" id="3078727at2"/>
<dbReference type="Proteomes" id="UP000316213">
    <property type="component" value="Unassembled WGS sequence"/>
</dbReference>
<accession>A0A5C6AA68</accession>
<dbReference type="AlphaFoldDB" id="A0A5C6AA68"/>
<proteinExistence type="predicted"/>
<name>A0A5C6AA68_9BACT</name>
<keyword evidence="2" id="KW-1185">Reference proteome</keyword>
<gene>
    <name evidence="1" type="ORF">Pla100_27340</name>
</gene>
<dbReference type="RefSeq" id="WP_146578207.1">
    <property type="nucleotide sequence ID" value="NZ_SJPM01000005.1"/>
</dbReference>
<evidence type="ECO:0000313" key="1">
    <source>
        <dbReference type="EMBL" id="TWT96257.1"/>
    </source>
</evidence>